<organism evidence="3 4">
    <name type="scientific">Thiothrix eikelboomii</name>
    <dbReference type="NCBI Taxonomy" id="92487"/>
    <lineage>
        <taxon>Bacteria</taxon>
        <taxon>Pseudomonadati</taxon>
        <taxon>Pseudomonadota</taxon>
        <taxon>Gammaproteobacteria</taxon>
        <taxon>Thiotrichales</taxon>
        <taxon>Thiotrichaceae</taxon>
        <taxon>Thiothrix</taxon>
    </lineage>
</organism>
<dbReference type="SUPFAM" id="SSF56436">
    <property type="entry name" value="C-type lectin-like"/>
    <property type="match status" value="1"/>
</dbReference>
<name>A0A1T4X6X6_9GAMM</name>
<keyword evidence="4" id="KW-1185">Reference proteome</keyword>
<gene>
    <name evidence="3" type="ORF">SAMN02745130_02603</name>
</gene>
<dbReference type="PANTHER" id="PTHR23150:SF19">
    <property type="entry name" value="FORMYLGLYCINE-GENERATING ENZYME"/>
    <property type="match status" value="1"/>
</dbReference>
<dbReference type="InterPro" id="IPR042095">
    <property type="entry name" value="SUMF_sf"/>
</dbReference>
<dbReference type="GO" id="GO:0120147">
    <property type="term" value="F:formylglycine-generating oxidase activity"/>
    <property type="evidence" value="ECO:0007669"/>
    <property type="project" value="TreeGrafter"/>
</dbReference>
<dbReference type="STRING" id="92487.SAMN02745130_02603"/>
<dbReference type="EMBL" id="FUYB01000013">
    <property type="protein sequence ID" value="SKA85306.1"/>
    <property type="molecule type" value="Genomic_DNA"/>
</dbReference>
<dbReference type="Pfam" id="PF03781">
    <property type="entry name" value="FGE-sulfatase"/>
    <property type="match status" value="1"/>
</dbReference>
<dbReference type="AlphaFoldDB" id="A0A1T4X6X6"/>
<evidence type="ECO:0000313" key="3">
    <source>
        <dbReference type="EMBL" id="SKA85306.1"/>
    </source>
</evidence>
<proteinExistence type="predicted"/>
<sequence>MQLGVEIMSRLPWGNAIGKNKANCSDCGDKFKYVAPVGSFAPNGFGLKDMHGNVWEWVADWHGAYPDQSASNPKGASKGTGRVLRGGSWSYAPRNVRSAFRNADTPDDRNNAAGFRVAQGQ</sequence>
<dbReference type="InterPro" id="IPR051043">
    <property type="entry name" value="Sulfatase_Mod_Factor_Kinase"/>
</dbReference>
<evidence type="ECO:0000313" key="4">
    <source>
        <dbReference type="Proteomes" id="UP000190460"/>
    </source>
</evidence>
<dbReference type="Proteomes" id="UP000190460">
    <property type="component" value="Unassembled WGS sequence"/>
</dbReference>
<dbReference type="Gene3D" id="3.90.1580.10">
    <property type="entry name" value="paralog of FGE (formylglycine-generating enzyme)"/>
    <property type="match status" value="1"/>
</dbReference>
<evidence type="ECO:0000259" key="2">
    <source>
        <dbReference type="Pfam" id="PF03781"/>
    </source>
</evidence>
<accession>A0A1T4X6X6</accession>
<dbReference type="InterPro" id="IPR005532">
    <property type="entry name" value="SUMF_dom"/>
</dbReference>
<evidence type="ECO:0000256" key="1">
    <source>
        <dbReference type="SAM" id="MobiDB-lite"/>
    </source>
</evidence>
<reference evidence="4" key="1">
    <citation type="submission" date="2017-02" db="EMBL/GenBank/DDBJ databases">
        <authorList>
            <person name="Varghese N."/>
            <person name="Submissions S."/>
        </authorList>
    </citation>
    <scope>NUCLEOTIDE SEQUENCE [LARGE SCALE GENOMIC DNA]</scope>
    <source>
        <strain evidence="4">ATCC 49788</strain>
    </source>
</reference>
<protein>
    <submittedName>
        <fullName evidence="3">Sulfatase-modifying factor enzyme 1</fullName>
    </submittedName>
</protein>
<feature type="region of interest" description="Disordered" evidence="1">
    <location>
        <begin position="66"/>
        <end position="121"/>
    </location>
</feature>
<dbReference type="InterPro" id="IPR016187">
    <property type="entry name" value="CTDL_fold"/>
</dbReference>
<feature type="domain" description="Sulfatase-modifying factor enzyme-like" evidence="2">
    <location>
        <begin position="12"/>
        <end position="118"/>
    </location>
</feature>
<dbReference type="PANTHER" id="PTHR23150">
    <property type="entry name" value="SULFATASE MODIFYING FACTOR 1, 2"/>
    <property type="match status" value="1"/>
</dbReference>